<evidence type="ECO:0000256" key="11">
    <source>
        <dbReference type="SAM" id="SignalP"/>
    </source>
</evidence>
<dbReference type="InParanoid" id="A0A165BAK5"/>
<gene>
    <name evidence="12" type="ORF">EXIGLDRAFT_781282</name>
</gene>
<protein>
    <recommendedName>
        <fullName evidence="14">Translocon-associated protein subunit alpha</fullName>
    </recommendedName>
</protein>
<comment type="similarity">
    <text evidence="8">Belongs to the IRC22 family.</text>
</comment>
<evidence type="ECO:0000256" key="10">
    <source>
        <dbReference type="SAM" id="Phobius"/>
    </source>
</evidence>
<dbReference type="InterPro" id="IPR005595">
    <property type="entry name" value="TRAP_alpha"/>
</dbReference>
<dbReference type="Proteomes" id="UP000077266">
    <property type="component" value="Unassembled WGS sequence"/>
</dbReference>
<evidence type="ECO:0000256" key="2">
    <source>
        <dbReference type="ARBA" id="ARBA00022692"/>
    </source>
</evidence>
<keyword evidence="6 10" id="KW-0472">Membrane</keyword>
<feature type="signal peptide" evidence="11">
    <location>
        <begin position="1"/>
        <end position="21"/>
    </location>
</feature>
<keyword evidence="4" id="KW-0256">Endoplasmic reticulum</keyword>
<feature type="region of interest" description="Disordered" evidence="9">
    <location>
        <begin position="224"/>
        <end position="255"/>
    </location>
</feature>
<evidence type="ECO:0000256" key="4">
    <source>
        <dbReference type="ARBA" id="ARBA00022824"/>
    </source>
</evidence>
<feature type="transmembrane region" description="Helical" evidence="10">
    <location>
        <begin position="164"/>
        <end position="184"/>
    </location>
</feature>
<evidence type="ECO:0000256" key="6">
    <source>
        <dbReference type="ARBA" id="ARBA00023136"/>
    </source>
</evidence>
<evidence type="ECO:0000256" key="5">
    <source>
        <dbReference type="ARBA" id="ARBA00022989"/>
    </source>
</evidence>
<dbReference type="AlphaFoldDB" id="A0A165BAK5"/>
<dbReference type="STRING" id="1314781.A0A165BAK5"/>
<dbReference type="GO" id="GO:0005789">
    <property type="term" value="C:endoplasmic reticulum membrane"/>
    <property type="evidence" value="ECO:0007669"/>
    <property type="project" value="UniProtKB-SubCell"/>
</dbReference>
<dbReference type="OrthoDB" id="1926781at2759"/>
<dbReference type="EMBL" id="KV426510">
    <property type="protein sequence ID" value="KZV80198.1"/>
    <property type="molecule type" value="Genomic_DNA"/>
</dbReference>
<evidence type="ECO:0000256" key="7">
    <source>
        <dbReference type="ARBA" id="ARBA00037565"/>
    </source>
</evidence>
<keyword evidence="3 11" id="KW-0732">Signal</keyword>
<organism evidence="12 13">
    <name type="scientific">Exidia glandulosa HHB12029</name>
    <dbReference type="NCBI Taxonomy" id="1314781"/>
    <lineage>
        <taxon>Eukaryota</taxon>
        <taxon>Fungi</taxon>
        <taxon>Dikarya</taxon>
        <taxon>Basidiomycota</taxon>
        <taxon>Agaricomycotina</taxon>
        <taxon>Agaricomycetes</taxon>
        <taxon>Auriculariales</taxon>
        <taxon>Exidiaceae</taxon>
        <taxon>Exidia</taxon>
    </lineage>
</organism>
<comment type="subcellular location">
    <subcellularLocation>
        <location evidence="1">Endoplasmic reticulum membrane</location>
        <topology evidence="1">Single-pass type I membrane protein</topology>
    </subcellularLocation>
</comment>
<keyword evidence="13" id="KW-1185">Reference proteome</keyword>
<evidence type="ECO:0000313" key="13">
    <source>
        <dbReference type="Proteomes" id="UP000077266"/>
    </source>
</evidence>
<sequence length="255" mass="27435">MFASVLARALFLAGLLVPVLSGALQSLTSESLEIQATAAFPESNPFHHVTNGERNAVTVNVENLSTDNVTLSAISGSVHNADTGKLVKNLTALAYNVPLIQKAKITLPFTFYSEFKPGDLQLKLWVEYTGAASAAKQRIVAYESVVKVVEPPASIFDLKMISTYIIALGALAGLGYFAYTSYLAPAKGKGGKSRPKPIVTTELEPEVVKGSGVYNDEWIPEHHLKNRKKKAEGALSSGDESALSGTERRKSSRRK</sequence>
<proteinExistence type="inferred from homology"/>
<evidence type="ECO:0000256" key="1">
    <source>
        <dbReference type="ARBA" id="ARBA00004115"/>
    </source>
</evidence>
<evidence type="ECO:0008006" key="14">
    <source>
        <dbReference type="Google" id="ProtNLM"/>
    </source>
</evidence>
<keyword evidence="2 10" id="KW-0812">Transmembrane</keyword>
<dbReference type="PANTHER" id="PTHR12924:SF0">
    <property type="entry name" value="TRANSLOCON-ASSOCIATED PROTEIN SUBUNIT ALPHA"/>
    <property type="match status" value="1"/>
</dbReference>
<evidence type="ECO:0000256" key="9">
    <source>
        <dbReference type="SAM" id="MobiDB-lite"/>
    </source>
</evidence>
<reference evidence="12 13" key="1">
    <citation type="journal article" date="2016" name="Mol. Biol. Evol.">
        <title>Comparative Genomics of Early-Diverging Mushroom-Forming Fungi Provides Insights into the Origins of Lignocellulose Decay Capabilities.</title>
        <authorList>
            <person name="Nagy L.G."/>
            <person name="Riley R."/>
            <person name="Tritt A."/>
            <person name="Adam C."/>
            <person name="Daum C."/>
            <person name="Floudas D."/>
            <person name="Sun H."/>
            <person name="Yadav J.S."/>
            <person name="Pangilinan J."/>
            <person name="Larsson K.H."/>
            <person name="Matsuura K."/>
            <person name="Barry K."/>
            <person name="Labutti K."/>
            <person name="Kuo R."/>
            <person name="Ohm R.A."/>
            <person name="Bhattacharya S.S."/>
            <person name="Shirouzu T."/>
            <person name="Yoshinaga Y."/>
            <person name="Martin F.M."/>
            <person name="Grigoriev I.V."/>
            <person name="Hibbett D.S."/>
        </authorList>
    </citation>
    <scope>NUCLEOTIDE SEQUENCE [LARGE SCALE GENOMIC DNA]</scope>
    <source>
        <strain evidence="12 13">HHB12029</strain>
    </source>
</reference>
<evidence type="ECO:0000313" key="12">
    <source>
        <dbReference type="EMBL" id="KZV80198.1"/>
    </source>
</evidence>
<dbReference type="PANTHER" id="PTHR12924">
    <property type="entry name" value="TRANSLOCON-ASSOCIATED PROTEIN, ALPHA SUBUNIT"/>
    <property type="match status" value="1"/>
</dbReference>
<dbReference type="Pfam" id="PF03896">
    <property type="entry name" value="TRAP_alpha"/>
    <property type="match status" value="1"/>
</dbReference>
<feature type="chain" id="PRO_5007855592" description="Translocon-associated protein subunit alpha" evidence="11">
    <location>
        <begin position="22"/>
        <end position="255"/>
    </location>
</feature>
<evidence type="ECO:0000256" key="8">
    <source>
        <dbReference type="ARBA" id="ARBA00038311"/>
    </source>
</evidence>
<keyword evidence="5 10" id="KW-1133">Transmembrane helix</keyword>
<accession>A0A165BAK5</accession>
<comment type="function">
    <text evidence="7">Is probably involved in a pathway contributing to genomic integrity.</text>
</comment>
<name>A0A165BAK5_EXIGL</name>
<evidence type="ECO:0000256" key="3">
    <source>
        <dbReference type="ARBA" id="ARBA00022729"/>
    </source>
</evidence>